<accession>A0ABQ7BDB2</accession>
<comment type="similarity">
    <text evidence="1">Belongs to the peptidase C1 family.</text>
</comment>
<reference evidence="6 7" key="1">
    <citation type="journal article" date="2020" name="BMC Genomics">
        <title>Intraspecific diversification of the crop wild relative Brassica cretica Lam. using demographic model selection.</title>
        <authorList>
            <person name="Kioukis A."/>
            <person name="Michalopoulou V.A."/>
            <person name="Briers L."/>
            <person name="Pirintsos S."/>
            <person name="Studholme D.J."/>
            <person name="Pavlidis P."/>
            <person name="Sarris P.F."/>
        </authorList>
    </citation>
    <scope>NUCLEOTIDE SEQUENCE [LARGE SCALE GENOMIC DNA]</scope>
    <source>
        <strain evidence="7">cv. PFS-1207/04</strain>
    </source>
</reference>
<evidence type="ECO:0000313" key="7">
    <source>
        <dbReference type="Proteomes" id="UP000266723"/>
    </source>
</evidence>
<dbReference type="InterPro" id="IPR000668">
    <property type="entry name" value="Peptidase_C1A_C"/>
</dbReference>
<sequence>MMKDPTKSSLIRTLTSKLCLNLLTEERKEPRLLRYWAFLIVAAVEGINKIVTGNLTILSEQELIDCESVTQLTTMAAPENENGDSNNKKRCLMDYAFEYIFKNGGVRKEEDYPYSMEEGTY</sequence>
<dbReference type="SUPFAM" id="SSF54001">
    <property type="entry name" value="Cysteine proteinases"/>
    <property type="match status" value="1"/>
</dbReference>
<keyword evidence="4" id="KW-0788">Thiol protease</keyword>
<gene>
    <name evidence="6" type="ORF">DY000_02036298</name>
</gene>
<evidence type="ECO:0000256" key="1">
    <source>
        <dbReference type="ARBA" id="ARBA00008455"/>
    </source>
</evidence>
<evidence type="ECO:0000256" key="4">
    <source>
        <dbReference type="ARBA" id="ARBA00022807"/>
    </source>
</evidence>
<keyword evidence="2" id="KW-0645">Protease</keyword>
<dbReference type="InterPro" id="IPR013128">
    <property type="entry name" value="Peptidase_C1A"/>
</dbReference>
<protein>
    <recommendedName>
        <fullName evidence="5">Peptidase C1A papain C-terminal domain-containing protein</fullName>
    </recommendedName>
</protein>
<dbReference type="PANTHER" id="PTHR12411">
    <property type="entry name" value="CYSTEINE PROTEASE FAMILY C1-RELATED"/>
    <property type="match status" value="1"/>
</dbReference>
<keyword evidence="7" id="KW-1185">Reference proteome</keyword>
<evidence type="ECO:0000256" key="3">
    <source>
        <dbReference type="ARBA" id="ARBA00022801"/>
    </source>
</evidence>
<dbReference type="InterPro" id="IPR038765">
    <property type="entry name" value="Papain-like_cys_pep_sf"/>
</dbReference>
<feature type="domain" description="Peptidase C1A papain C-terminal" evidence="5">
    <location>
        <begin position="36"/>
        <end position="118"/>
    </location>
</feature>
<evidence type="ECO:0000256" key="2">
    <source>
        <dbReference type="ARBA" id="ARBA00022670"/>
    </source>
</evidence>
<name>A0ABQ7BDB2_BRACR</name>
<organism evidence="6 7">
    <name type="scientific">Brassica cretica</name>
    <name type="common">Mustard</name>
    <dbReference type="NCBI Taxonomy" id="69181"/>
    <lineage>
        <taxon>Eukaryota</taxon>
        <taxon>Viridiplantae</taxon>
        <taxon>Streptophyta</taxon>
        <taxon>Embryophyta</taxon>
        <taxon>Tracheophyta</taxon>
        <taxon>Spermatophyta</taxon>
        <taxon>Magnoliopsida</taxon>
        <taxon>eudicotyledons</taxon>
        <taxon>Gunneridae</taxon>
        <taxon>Pentapetalae</taxon>
        <taxon>rosids</taxon>
        <taxon>malvids</taxon>
        <taxon>Brassicales</taxon>
        <taxon>Brassicaceae</taxon>
        <taxon>Brassiceae</taxon>
        <taxon>Brassica</taxon>
    </lineage>
</organism>
<dbReference type="EMBL" id="QGKV02001507">
    <property type="protein sequence ID" value="KAF3530502.1"/>
    <property type="molecule type" value="Genomic_DNA"/>
</dbReference>
<dbReference type="Gene3D" id="3.90.70.10">
    <property type="entry name" value="Cysteine proteinases"/>
    <property type="match status" value="1"/>
</dbReference>
<evidence type="ECO:0000313" key="6">
    <source>
        <dbReference type="EMBL" id="KAF3530502.1"/>
    </source>
</evidence>
<dbReference type="Pfam" id="PF00112">
    <property type="entry name" value="Peptidase_C1"/>
    <property type="match status" value="1"/>
</dbReference>
<keyword evidence="3" id="KW-0378">Hydrolase</keyword>
<proteinExistence type="inferred from homology"/>
<evidence type="ECO:0000259" key="5">
    <source>
        <dbReference type="Pfam" id="PF00112"/>
    </source>
</evidence>
<dbReference type="Proteomes" id="UP000266723">
    <property type="component" value="Unassembled WGS sequence"/>
</dbReference>
<comment type="caution">
    <text evidence="6">The sequence shown here is derived from an EMBL/GenBank/DDBJ whole genome shotgun (WGS) entry which is preliminary data.</text>
</comment>